<dbReference type="InterPro" id="IPR047640">
    <property type="entry name" value="RpiR-like"/>
</dbReference>
<dbReference type="STRING" id="747682.MALL_0219"/>
<gene>
    <name evidence="2" type="ORF">MALL_0219</name>
</gene>
<feature type="domain" description="HTH rpiR-type" evidence="1">
    <location>
        <begin position="6"/>
        <end position="82"/>
    </location>
</feature>
<dbReference type="eggNOG" id="COG1737">
    <property type="taxonomic scope" value="Bacteria"/>
</dbReference>
<dbReference type="Pfam" id="PF01418">
    <property type="entry name" value="HTH_6"/>
    <property type="match status" value="1"/>
</dbReference>
<keyword evidence="3" id="KW-1185">Reference proteome</keyword>
<evidence type="ECO:0000313" key="3">
    <source>
        <dbReference type="Proteomes" id="UP000004757"/>
    </source>
</evidence>
<protein>
    <submittedName>
        <fullName evidence="2">Transcriptional regulator, RpiR family</fullName>
    </submittedName>
</protein>
<dbReference type="AlphaFoldDB" id="D4XW24"/>
<evidence type="ECO:0000259" key="1">
    <source>
        <dbReference type="PROSITE" id="PS51071"/>
    </source>
</evidence>
<dbReference type="EMBL" id="ADNC01000021">
    <property type="protein sequence ID" value="EFF41445.1"/>
    <property type="molecule type" value="Genomic_DNA"/>
</dbReference>
<comment type="caution">
    <text evidence="2">The sequence shown here is derived from an EMBL/GenBank/DDBJ whole genome shotgun (WGS) entry which is preliminary data.</text>
</comment>
<dbReference type="PANTHER" id="PTHR30514">
    <property type="entry name" value="GLUCOKINASE"/>
    <property type="match status" value="1"/>
</dbReference>
<organism evidence="2 3">
    <name type="scientific">Mycoplasmopsis alligatoris A21JP2</name>
    <dbReference type="NCBI Taxonomy" id="747682"/>
    <lineage>
        <taxon>Bacteria</taxon>
        <taxon>Bacillati</taxon>
        <taxon>Mycoplasmatota</taxon>
        <taxon>Mycoplasmoidales</taxon>
        <taxon>Metamycoplasmataceae</taxon>
        <taxon>Mycoplasmopsis</taxon>
    </lineage>
</organism>
<sequence>MEKKKEKIFGSTFLDSSSHSDSNRYIMEWIEDNPQPVLNNTTKDLAALMFVSQPTLTRFAQKIGFLSFRELQIYVAKRVTEINNLPTKIKVGPELTVSEIVQNVHTYYEYSIKKTVEAYGRNCNSIAEYAKDLLSCEKHIVFGIGNSGMVGEYYAQNLNKIGIFTMAINSIHDFLGFNYLLDKKTHVTLISKSFDTLEICKVRDILEKNNIDYTIWTKSAKLDRKKAKYMILYDSLNQENRVSAIGSKISSFFLADVVFFYLIFKVDPDLENFYQINNEIKKWNLTK</sequence>
<dbReference type="SUPFAM" id="SSF53697">
    <property type="entry name" value="SIS domain"/>
    <property type="match status" value="1"/>
</dbReference>
<dbReference type="SUPFAM" id="SSF46689">
    <property type="entry name" value="Homeodomain-like"/>
    <property type="match status" value="1"/>
</dbReference>
<dbReference type="GO" id="GO:1901135">
    <property type="term" value="P:carbohydrate derivative metabolic process"/>
    <property type="evidence" value="ECO:0007669"/>
    <property type="project" value="InterPro"/>
</dbReference>
<dbReference type="Proteomes" id="UP000004757">
    <property type="component" value="Unassembled WGS sequence"/>
</dbReference>
<dbReference type="GO" id="GO:0003700">
    <property type="term" value="F:DNA-binding transcription factor activity"/>
    <property type="evidence" value="ECO:0007669"/>
    <property type="project" value="InterPro"/>
</dbReference>
<accession>D4XW24</accession>
<dbReference type="OrthoDB" id="397713at2"/>
<dbReference type="PROSITE" id="PS51071">
    <property type="entry name" value="HTH_RPIR"/>
    <property type="match status" value="1"/>
</dbReference>
<dbReference type="Gene3D" id="1.10.10.10">
    <property type="entry name" value="Winged helix-like DNA-binding domain superfamily/Winged helix DNA-binding domain"/>
    <property type="match status" value="1"/>
</dbReference>
<dbReference type="Gene3D" id="3.40.50.10490">
    <property type="entry name" value="Glucose-6-phosphate isomerase like protein, domain 1"/>
    <property type="match status" value="1"/>
</dbReference>
<proteinExistence type="predicted"/>
<dbReference type="InterPro" id="IPR000281">
    <property type="entry name" value="HTH_RpiR"/>
</dbReference>
<dbReference type="InterPro" id="IPR046348">
    <property type="entry name" value="SIS_dom_sf"/>
</dbReference>
<name>D4XW24_9BACT</name>
<dbReference type="InterPro" id="IPR036388">
    <property type="entry name" value="WH-like_DNA-bd_sf"/>
</dbReference>
<reference evidence="2 3" key="1">
    <citation type="submission" date="2010-03" db="EMBL/GenBank/DDBJ databases">
        <authorList>
            <person name="Glass J.I."/>
            <person name="Benders G.A."/>
            <person name="Durkin A.S."/>
            <person name="Farmerie W.G."/>
            <person name="Hlavinka K."/>
            <person name="Hostetler J."/>
            <person name="Jackson J."/>
            <person name="May M.A."/>
            <person name="Miller R.H."/>
            <person name="Paralanov V."/>
            <person name="Radune D."/>
            <person name="Szczypinski B."/>
            <person name="Brown D.R."/>
        </authorList>
    </citation>
    <scope>NUCLEOTIDE SEQUENCE [LARGE SCALE GENOMIC DNA]</scope>
    <source>
        <strain evidence="2 3">A21JP2</strain>
    </source>
</reference>
<dbReference type="PANTHER" id="PTHR30514:SF1">
    <property type="entry name" value="HTH-TYPE TRANSCRIPTIONAL REGULATOR HEXR-RELATED"/>
    <property type="match status" value="1"/>
</dbReference>
<dbReference type="RefSeq" id="WP_005683598.1">
    <property type="nucleotide sequence ID" value="NZ_ADNC01000021.1"/>
</dbReference>
<dbReference type="GO" id="GO:0097367">
    <property type="term" value="F:carbohydrate derivative binding"/>
    <property type="evidence" value="ECO:0007669"/>
    <property type="project" value="InterPro"/>
</dbReference>
<dbReference type="InterPro" id="IPR009057">
    <property type="entry name" value="Homeodomain-like_sf"/>
</dbReference>
<dbReference type="GO" id="GO:0003677">
    <property type="term" value="F:DNA binding"/>
    <property type="evidence" value="ECO:0007669"/>
    <property type="project" value="InterPro"/>
</dbReference>
<evidence type="ECO:0000313" key="2">
    <source>
        <dbReference type="EMBL" id="EFF41445.1"/>
    </source>
</evidence>